<reference evidence="3" key="2">
    <citation type="submission" date="2017-08" db="EMBL/GenBank/DDBJ databases">
        <authorList>
            <person name="Brisse S."/>
        </authorList>
    </citation>
    <scope>NUCLEOTIDE SEQUENCE [LARGE SCALE GENOMIC DNA]</scope>
    <source>
        <strain evidence="3">06D021</strain>
    </source>
</reference>
<sequence length="54" mass="5720">MLSTTAFTQLGARDITLTIHCETSAGIAITARYARVSSALTGKDAFTDKRSGWG</sequence>
<evidence type="ECO:0000313" key="2">
    <source>
        <dbReference type="EMBL" id="SNU37908.1"/>
    </source>
</evidence>
<dbReference type="Proteomes" id="UP001458070">
    <property type="component" value="Unassembled WGS sequence"/>
</dbReference>
<evidence type="ECO:0000313" key="1">
    <source>
        <dbReference type="EMBL" id="MEM0626676.1"/>
    </source>
</evidence>
<accession>A0A285BAP4</accession>
<keyword evidence="4" id="KW-1185">Reference proteome</keyword>
<dbReference type="Pfam" id="PF06551">
    <property type="entry name" value="DUF1120"/>
    <property type="match status" value="1"/>
</dbReference>
<protein>
    <submittedName>
        <fullName evidence="1">DUF1120 domain-containing protein</fullName>
    </submittedName>
</protein>
<evidence type="ECO:0000313" key="4">
    <source>
        <dbReference type="Proteomes" id="UP001458070"/>
    </source>
</evidence>
<dbReference type="Proteomes" id="UP000220639">
    <property type="component" value="Unassembled WGS sequence"/>
</dbReference>
<dbReference type="AlphaFoldDB" id="A0A285BAP4"/>
<dbReference type="RefSeq" id="WP_224246514.1">
    <property type="nucleotide sequence ID" value="NZ_CABGKG010000016.1"/>
</dbReference>
<dbReference type="EMBL" id="JBCGEM010000022">
    <property type="protein sequence ID" value="MEM0626676.1"/>
    <property type="molecule type" value="Genomic_DNA"/>
</dbReference>
<reference evidence="1 4" key="3">
    <citation type="submission" date="2024-04" db="EMBL/GenBank/DDBJ databases">
        <title>Draft genome assemblies of urinary isolates.</title>
        <authorList>
            <person name="Appleberry H."/>
            <person name="Kula A."/>
            <person name="Wolfe A.J."/>
            <person name="Putonti C."/>
        </authorList>
    </citation>
    <scope>NUCLEOTIDE SEQUENCE [LARGE SCALE GENOMIC DNA]</scope>
    <source>
        <strain evidence="1 4">UMB12529</strain>
    </source>
</reference>
<dbReference type="EMBL" id="FZTC01000045">
    <property type="protein sequence ID" value="SNU37908.1"/>
    <property type="molecule type" value="Genomic_DNA"/>
</dbReference>
<organism evidence="2 3">
    <name type="scientific">Klebsiella grimontii</name>
    <dbReference type="NCBI Taxonomy" id="2058152"/>
    <lineage>
        <taxon>Bacteria</taxon>
        <taxon>Pseudomonadati</taxon>
        <taxon>Pseudomonadota</taxon>
        <taxon>Gammaproteobacteria</taxon>
        <taxon>Enterobacterales</taxon>
        <taxon>Enterobacteriaceae</taxon>
        <taxon>Klebsiella/Raoultella group</taxon>
        <taxon>Klebsiella</taxon>
    </lineage>
</organism>
<evidence type="ECO:0000313" key="3">
    <source>
        <dbReference type="Proteomes" id="UP000220639"/>
    </source>
</evidence>
<proteinExistence type="predicted"/>
<reference evidence="2" key="1">
    <citation type="submission" date="2017-08" db="EMBL/GenBank/DDBJ databases">
        <authorList>
            <person name="de Groot N.N."/>
        </authorList>
    </citation>
    <scope>NUCLEOTIDE SEQUENCE [LARGE SCALE GENOMIC DNA]</scope>
    <source>
        <strain evidence="2">06D021</strain>
    </source>
</reference>
<gene>
    <name evidence="1" type="ORF">AAFL32_22590</name>
    <name evidence="2" type="ORF">KOSB73_50098</name>
</gene>
<name>A0A285BAP4_9ENTR</name>
<dbReference type="InterPro" id="IPR010546">
    <property type="entry name" value="DUF1120"/>
</dbReference>